<dbReference type="AlphaFoldDB" id="A0A173RVR9"/>
<name>A0A173RVR9_9FIRM</name>
<accession>A0A173RVR9</accession>
<dbReference type="InterPro" id="IPR025332">
    <property type="entry name" value="DUF4238"/>
</dbReference>
<organism evidence="1 2">
    <name type="scientific">Faecalibacterium prausnitzii</name>
    <dbReference type="NCBI Taxonomy" id="853"/>
    <lineage>
        <taxon>Bacteria</taxon>
        <taxon>Bacillati</taxon>
        <taxon>Bacillota</taxon>
        <taxon>Clostridia</taxon>
        <taxon>Eubacteriales</taxon>
        <taxon>Oscillospiraceae</taxon>
        <taxon>Faecalibacterium</taxon>
    </lineage>
</organism>
<evidence type="ECO:0000313" key="2">
    <source>
        <dbReference type="Proteomes" id="UP000095649"/>
    </source>
</evidence>
<dbReference type="OrthoDB" id="2080488at2"/>
<sequence length="373" mass="43219">MAVIPAPKTHDDVAKNQHLIPRCYMKAWKHNSGNDPKVWLFDKSMGYCESNPENSDWTLRSFSTKDIMAKNGFHDIKAGSPYMPDEALHEIYDDVLQFNVVCDGKNLNSPELLNRYYYDFDKWEIKDSSGMKFTEDEKKHLKEYFVNSRWTFVETEWAHTYENSWGQFIQSVENKIKQAYANRNTSTSSSVTQDELNTLMKYCMIYNWRSIAGNEIFNAIYDFIPFTDELKNITIPEAKRLYEDDVTVYDQMKHASIVKAFVDYLQSDSGKMKTIESAFMQRMAPAFLMTDDANPFITSDVPSFTRDRSDSLKDIIFVATPTLAIVYGRGKAGEFIVSKLSQNEVLEYNKSIAKYGNKLVVKDQNYDVKQLFV</sequence>
<dbReference type="Pfam" id="PF14022">
    <property type="entry name" value="DUF4238"/>
    <property type="match status" value="1"/>
</dbReference>
<proteinExistence type="predicted"/>
<dbReference type="Proteomes" id="UP000095649">
    <property type="component" value="Unassembled WGS sequence"/>
</dbReference>
<protein>
    <recommendedName>
        <fullName evidence="3">DUF4238 domain-containing protein</fullName>
    </recommendedName>
</protein>
<dbReference type="EMBL" id="CYXN01000003">
    <property type="protein sequence ID" value="CUM81735.1"/>
    <property type="molecule type" value="Genomic_DNA"/>
</dbReference>
<evidence type="ECO:0008006" key="3">
    <source>
        <dbReference type="Google" id="ProtNLM"/>
    </source>
</evidence>
<reference evidence="1 2" key="1">
    <citation type="submission" date="2015-09" db="EMBL/GenBank/DDBJ databases">
        <authorList>
            <consortium name="Pathogen Informatics"/>
        </authorList>
    </citation>
    <scope>NUCLEOTIDE SEQUENCE [LARGE SCALE GENOMIC DNA]</scope>
    <source>
        <strain evidence="1 2">2789STDY5834970</strain>
    </source>
</reference>
<evidence type="ECO:0000313" key="1">
    <source>
        <dbReference type="EMBL" id="CUM81735.1"/>
    </source>
</evidence>
<dbReference type="RefSeq" id="WP_055185274.1">
    <property type="nucleotide sequence ID" value="NZ_CYXN01000003.1"/>
</dbReference>
<gene>
    <name evidence="1" type="ORF">ERS852582_00671</name>
</gene>